<feature type="coiled-coil region" evidence="1">
    <location>
        <begin position="150"/>
        <end position="184"/>
    </location>
</feature>
<sequence length="433" mass="49771">MESFHEALNSDIEVLCDLCRKQGLDDSRIATMKDQFLRDVLKDAEKRLHSYQAIVANEGLDYKVELMKTLCDELDVNTKTLVYSLPCWRVESLVKGDYSHIQMKSILDDVVSSLQAKEFEVRNYRNYLFAKADYLGKSIGIEGSLQLNVASTLSQQCTFLQEEVDCLSERRASLLLLLQELEKRAKSALSVYSFRHDVFSALLSLHSCCRDRYSFLRTLAVSHRDRESFSTAYYQLMKTELMRGCDNSLLDVEVQNSVQEAFADPSTFTPEDQPRVEDCVMEWVAEMKHRIDGEMVRIRAFLERLPPECFGGFLEERVAALKQKKPGDVSVEEWREFGEIKAAVQRRYSSFRELHEWLGTRMTLVVCVQNGSATDGLKLREVDESILSLLRQLKKNALEKEVPFLRGLDFVCPTYTSNVFACLLKEIAFVMEV</sequence>
<evidence type="ECO:0000313" key="2">
    <source>
        <dbReference type="EMBL" id="OAO17864.1"/>
    </source>
</evidence>
<gene>
    <name evidence="2" type="ORF">AV274_0392</name>
</gene>
<keyword evidence="3" id="KW-1185">Reference proteome</keyword>
<keyword evidence="1" id="KW-0175">Coiled coil</keyword>
<name>A0A196SPY9_BLAHN</name>
<dbReference type="AlphaFoldDB" id="A0A196SPY9"/>
<accession>A0A196SPY9</accession>
<proteinExistence type="predicted"/>
<protein>
    <submittedName>
        <fullName evidence="2">Uncharacterized protein</fullName>
    </submittedName>
</protein>
<dbReference type="Proteomes" id="UP000078348">
    <property type="component" value="Unassembled WGS sequence"/>
</dbReference>
<evidence type="ECO:0000256" key="1">
    <source>
        <dbReference type="SAM" id="Coils"/>
    </source>
</evidence>
<comment type="caution">
    <text evidence="2">The sequence shown here is derived from an EMBL/GenBank/DDBJ whole genome shotgun (WGS) entry which is preliminary data.</text>
</comment>
<dbReference type="EMBL" id="LXWW01000014">
    <property type="protein sequence ID" value="OAO17864.1"/>
    <property type="molecule type" value="Genomic_DNA"/>
</dbReference>
<reference evidence="2 3" key="1">
    <citation type="submission" date="2016-05" db="EMBL/GenBank/DDBJ databases">
        <title>Nuclear genome of Blastocystis sp. subtype 1 NandII.</title>
        <authorList>
            <person name="Gentekaki E."/>
            <person name="Curtis B."/>
            <person name="Stairs C."/>
            <person name="Eme L."/>
            <person name="Herman E."/>
            <person name="Klimes V."/>
            <person name="Arias M.C."/>
            <person name="Elias M."/>
            <person name="Hilliou F."/>
            <person name="Klute M."/>
            <person name="Malik S.-B."/>
            <person name="Pightling A."/>
            <person name="Rachubinski R."/>
            <person name="Salas D."/>
            <person name="Schlacht A."/>
            <person name="Suga H."/>
            <person name="Archibald J."/>
            <person name="Ball S.G."/>
            <person name="Clark G."/>
            <person name="Dacks J."/>
            <person name="Van Der Giezen M."/>
            <person name="Tsaousis A."/>
            <person name="Roger A."/>
        </authorList>
    </citation>
    <scope>NUCLEOTIDE SEQUENCE [LARGE SCALE GENOMIC DNA]</scope>
    <source>
        <strain evidence="3">ATCC 50177 / NandII</strain>
    </source>
</reference>
<organism evidence="2 3">
    <name type="scientific">Blastocystis sp. subtype 1 (strain ATCC 50177 / NandII)</name>
    <dbReference type="NCBI Taxonomy" id="478820"/>
    <lineage>
        <taxon>Eukaryota</taxon>
        <taxon>Sar</taxon>
        <taxon>Stramenopiles</taxon>
        <taxon>Bigyra</taxon>
        <taxon>Opalozoa</taxon>
        <taxon>Opalinata</taxon>
        <taxon>Blastocystidae</taxon>
        <taxon>Blastocystis</taxon>
    </lineage>
</organism>
<evidence type="ECO:0000313" key="3">
    <source>
        <dbReference type="Proteomes" id="UP000078348"/>
    </source>
</evidence>